<evidence type="ECO:0000256" key="1">
    <source>
        <dbReference type="SAM" id="MobiDB-lite"/>
    </source>
</evidence>
<organism evidence="2 3">
    <name type="scientific">Trifolium medium</name>
    <dbReference type="NCBI Taxonomy" id="97028"/>
    <lineage>
        <taxon>Eukaryota</taxon>
        <taxon>Viridiplantae</taxon>
        <taxon>Streptophyta</taxon>
        <taxon>Embryophyta</taxon>
        <taxon>Tracheophyta</taxon>
        <taxon>Spermatophyta</taxon>
        <taxon>Magnoliopsida</taxon>
        <taxon>eudicotyledons</taxon>
        <taxon>Gunneridae</taxon>
        <taxon>Pentapetalae</taxon>
        <taxon>rosids</taxon>
        <taxon>fabids</taxon>
        <taxon>Fabales</taxon>
        <taxon>Fabaceae</taxon>
        <taxon>Papilionoideae</taxon>
        <taxon>50 kb inversion clade</taxon>
        <taxon>NPAAA clade</taxon>
        <taxon>Hologalegina</taxon>
        <taxon>IRL clade</taxon>
        <taxon>Trifolieae</taxon>
        <taxon>Trifolium</taxon>
    </lineage>
</organism>
<accession>A0A392TCS4</accession>
<evidence type="ECO:0000313" key="2">
    <source>
        <dbReference type="EMBL" id="MCI58692.1"/>
    </source>
</evidence>
<reference evidence="2 3" key="1">
    <citation type="journal article" date="2018" name="Front. Plant Sci.">
        <title>Red Clover (Trifolium pratense) and Zigzag Clover (T. medium) - A Picture of Genomic Similarities and Differences.</title>
        <authorList>
            <person name="Dluhosova J."/>
            <person name="Istvanek J."/>
            <person name="Nedelnik J."/>
            <person name="Repkova J."/>
        </authorList>
    </citation>
    <scope>NUCLEOTIDE SEQUENCE [LARGE SCALE GENOMIC DNA]</scope>
    <source>
        <strain evidence="3">cv. 10/8</strain>
        <tissue evidence="2">Leaf</tissue>
    </source>
</reference>
<dbReference type="EMBL" id="LXQA010550266">
    <property type="protein sequence ID" value="MCI58692.1"/>
    <property type="molecule type" value="Genomic_DNA"/>
</dbReference>
<feature type="compositionally biased region" description="Polar residues" evidence="1">
    <location>
        <begin position="18"/>
        <end position="30"/>
    </location>
</feature>
<sequence>MVTSSFTEVKDENRRESWNQSMNRSQSLPTQLPARAHLPSFA</sequence>
<protein>
    <submittedName>
        <fullName evidence="2">Phosphoenolpyruvate carboxylase</fullName>
    </submittedName>
</protein>
<comment type="caution">
    <text evidence="2">The sequence shown here is derived from an EMBL/GenBank/DDBJ whole genome shotgun (WGS) entry which is preliminary data.</text>
</comment>
<keyword evidence="3" id="KW-1185">Reference proteome</keyword>
<name>A0A392TCS4_9FABA</name>
<evidence type="ECO:0000313" key="3">
    <source>
        <dbReference type="Proteomes" id="UP000265520"/>
    </source>
</evidence>
<feature type="non-terminal residue" evidence="2">
    <location>
        <position position="42"/>
    </location>
</feature>
<keyword evidence="2" id="KW-0670">Pyruvate</keyword>
<feature type="compositionally biased region" description="Basic and acidic residues" evidence="1">
    <location>
        <begin position="8"/>
        <end position="17"/>
    </location>
</feature>
<feature type="region of interest" description="Disordered" evidence="1">
    <location>
        <begin position="1"/>
        <end position="42"/>
    </location>
</feature>
<proteinExistence type="predicted"/>
<dbReference type="Proteomes" id="UP000265520">
    <property type="component" value="Unassembled WGS sequence"/>
</dbReference>
<dbReference type="AlphaFoldDB" id="A0A392TCS4"/>